<evidence type="ECO:0000313" key="2">
    <source>
        <dbReference type="EMBL" id="GJT09955.1"/>
    </source>
</evidence>
<organism evidence="2 3">
    <name type="scientific">Tanacetum coccineum</name>
    <dbReference type="NCBI Taxonomy" id="301880"/>
    <lineage>
        <taxon>Eukaryota</taxon>
        <taxon>Viridiplantae</taxon>
        <taxon>Streptophyta</taxon>
        <taxon>Embryophyta</taxon>
        <taxon>Tracheophyta</taxon>
        <taxon>Spermatophyta</taxon>
        <taxon>Magnoliopsida</taxon>
        <taxon>eudicotyledons</taxon>
        <taxon>Gunneridae</taxon>
        <taxon>Pentapetalae</taxon>
        <taxon>asterids</taxon>
        <taxon>campanulids</taxon>
        <taxon>Asterales</taxon>
        <taxon>Asteraceae</taxon>
        <taxon>Asteroideae</taxon>
        <taxon>Anthemideae</taxon>
        <taxon>Anthemidinae</taxon>
        <taxon>Tanacetum</taxon>
    </lineage>
</organism>
<proteinExistence type="predicted"/>
<dbReference type="Proteomes" id="UP001151760">
    <property type="component" value="Unassembled WGS sequence"/>
</dbReference>
<sequence>MKKFPSISQRLKENYHSIKNDIPLVSVYTTGNVIVRVMLIPGEFLIDGIHATTEYMNYKKEFVRKRKGKDVAGKLSTPRKSLKVTIKQKKPSTTSIPPPTDDKERDEIAEATLLSLTMHKNGLATEAQENVAKVQEKLLVEDIEKIVEESYAIAFADLVFQNNDYHSDNRLEPGSHKENLKNVDDDDDDVDKEKKDDEKYDDNDKDENDDNDDHNDHALFKNKVSGSLETRKEKMQKPIPSPSRAPKFELSSDKTISEELTVNVSPTPATTSKDQSVSKSTSSTNKILLGSVAELSRRCELTVEKTNEILKEAIPRMVNNAIIEELFKIQLNNRGLNVHPTASVPTTKTSADLKQLYLEMKSYLQAQAADPKMWDVLKKKFEKYSVSVSLGKGHGAHQGK</sequence>
<feature type="compositionally biased region" description="Acidic residues" evidence="1">
    <location>
        <begin position="199"/>
        <end position="213"/>
    </location>
</feature>
<feature type="region of interest" description="Disordered" evidence="1">
    <location>
        <begin position="168"/>
        <end position="282"/>
    </location>
</feature>
<feature type="compositionally biased region" description="Basic and acidic residues" evidence="1">
    <location>
        <begin position="168"/>
        <end position="183"/>
    </location>
</feature>
<feature type="compositionally biased region" description="Polar residues" evidence="1">
    <location>
        <begin position="258"/>
        <end position="269"/>
    </location>
</feature>
<reference evidence="2" key="2">
    <citation type="submission" date="2022-01" db="EMBL/GenBank/DDBJ databases">
        <authorList>
            <person name="Yamashiro T."/>
            <person name="Shiraishi A."/>
            <person name="Satake H."/>
            <person name="Nakayama K."/>
        </authorList>
    </citation>
    <scope>NUCLEOTIDE SEQUENCE</scope>
</reference>
<dbReference type="EMBL" id="BQNB010012951">
    <property type="protein sequence ID" value="GJT09955.1"/>
    <property type="molecule type" value="Genomic_DNA"/>
</dbReference>
<keyword evidence="3" id="KW-1185">Reference proteome</keyword>
<name>A0ABQ5B5D5_9ASTR</name>
<comment type="caution">
    <text evidence="2">The sequence shown here is derived from an EMBL/GenBank/DDBJ whole genome shotgun (WGS) entry which is preliminary data.</text>
</comment>
<evidence type="ECO:0000313" key="3">
    <source>
        <dbReference type="Proteomes" id="UP001151760"/>
    </source>
</evidence>
<feature type="compositionally biased region" description="Basic and acidic residues" evidence="1">
    <location>
        <begin position="246"/>
        <end position="257"/>
    </location>
</feature>
<reference evidence="2" key="1">
    <citation type="journal article" date="2022" name="Int. J. Mol. Sci.">
        <title>Draft Genome of Tanacetum Coccineum: Genomic Comparison of Closely Related Tanacetum-Family Plants.</title>
        <authorList>
            <person name="Yamashiro T."/>
            <person name="Shiraishi A."/>
            <person name="Nakayama K."/>
            <person name="Satake H."/>
        </authorList>
    </citation>
    <scope>NUCLEOTIDE SEQUENCE</scope>
</reference>
<accession>A0ABQ5B5D5</accession>
<gene>
    <name evidence="2" type="ORF">Tco_0856997</name>
</gene>
<evidence type="ECO:0000256" key="1">
    <source>
        <dbReference type="SAM" id="MobiDB-lite"/>
    </source>
</evidence>
<protein>
    <submittedName>
        <fullName evidence="2">Uncharacterized protein</fullName>
    </submittedName>
</protein>
<feature type="compositionally biased region" description="Low complexity" evidence="1">
    <location>
        <begin position="270"/>
        <end position="282"/>
    </location>
</feature>